<dbReference type="PANTHER" id="PTHR24148:SF64">
    <property type="entry name" value="HETEROKARYON INCOMPATIBILITY DOMAIN-CONTAINING PROTEIN"/>
    <property type="match status" value="1"/>
</dbReference>
<dbReference type="InParanoid" id="A0A423XP24"/>
<dbReference type="STRING" id="1230097.A0A423XP24"/>
<evidence type="ECO:0000256" key="1">
    <source>
        <dbReference type="SAM" id="MobiDB-lite"/>
    </source>
</evidence>
<dbReference type="Proteomes" id="UP000285146">
    <property type="component" value="Unassembled WGS sequence"/>
</dbReference>
<gene>
    <name evidence="2" type="ORF">VPNG_00171</name>
</gene>
<name>A0A423XP24_9PEZI</name>
<evidence type="ECO:0000313" key="3">
    <source>
        <dbReference type="Proteomes" id="UP000285146"/>
    </source>
</evidence>
<reference evidence="2 3" key="1">
    <citation type="submission" date="2015-09" db="EMBL/GenBank/DDBJ databases">
        <title>Host preference determinants of Valsa canker pathogens revealed by comparative genomics.</title>
        <authorList>
            <person name="Yin Z."/>
            <person name="Huang L."/>
        </authorList>
    </citation>
    <scope>NUCLEOTIDE SEQUENCE [LARGE SCALE GENOMIC DNA]</scope>
    <source>
        <strain evidence="2 3">SXYLt</strain>
    </source>
</reference>
<dbReference type="AlphaFoldDB" id="A0A423XP24"/>
<accession>A0A423XP24</accession>
<dbReference type="EMBL" id="LKEB01000001">
    <property type="protein sequence ID" value="ROW18140.1"/>
    <property type="molecule type" value="Genomic_DNA"/>
</dbReference>
<comment type="caution">
    <text evidence="2">The sequence shown here is derived from an EMBL/GenBank/DDBJ whole genome shotgun (WGS) entry which is preliminary data.</text>
</comment>
<dbReference type="InterPro" id="IPR052895">
    <property type="entry name" value="HetReg/Transcr_Mod"/>
</dbReference>
<keyword evidence="3" id="KW-1185">Reference proteome</keyword>
<feature type="region of interest" description="Disordered" evidence="1">
    <location>
        <begin position="203"/>
        <end position="225"/>
    </location>
</feature>
<evidence type="ECO:0008006" key="4">
    <source>
        <dbReference type="Google" id="ProtNLM"/>
    </source>
</evidence>
<sequence>MAFFRDMGHVTEDTDEVQSAMERCVSRSGPALDKLPSATARFTSRPYFERVWIYQELFLGRRVVVCCGKWHIPFRVFRGSFIAGDDIYNPSPREKAWRRHVRERFDQLRAGALDPDPTTLWTALNSVSDAACADPRDRVYGVLSTVDWSDRTPIRPDYTRDRLHVAIEALRIVTSDGDCSGDWLHSMRAVLVSLEVSAETTPRLREATERRRRLAQPGEPADIDRGQLRGRTEYYGWRLEPRHWGDEQEGNWDPDAADGFDYSAWAQRHGHPEQPVSVTAYDDTQYALPLVARPGDWVLAHSEYLPPLVARPRGDGLYDVVGYAVIRAQLYEYWTERLPELPNFDVYMDVEDAVVYILGPGGDDLDSGVCGYPGSSYAQPISYVRYADDDIGAACEEVPFGYTPQLSDPFVGRAT</sequence>
<proteinExistence type="predicted"/>
<evidence type="ECO:0000313" key="2">
    <source>
        <dbReference type="EMBL" id="ROW18140.1"/>
    </source>
</evidence>
<dbReference type="OrthoDB" id="2157530at2759"/>
<protein>
    <recommendedName>
        <fullName evidence="4">Heterokaryon incompatibility domain-containing protein</fullName>
    </recommendedName>
</protein>
<dbReference type="PANTHER" id="PTHR24148">
    <property type="entry name" value="ANKYRIN REPEAT DOMAIN-CONTAINING PROTEIN 39 HOMOLOG-RELATED"/>
    <property type="match status" value="1"/>
</dbReference>
<organism evidence="2 3">
    <name type="scientific">Cytospora leucostoma</name>
    <dbReference type="NCBI Taxonomy" id="1230097"/>
    <lineage>
        <taxon>Eukaryota</taxon>
        <taxon>Fungi</taxon>
        <taxon>Dikarya</taxon>
        <taxon>Ascomycota</taxon>
        <taxon>Pezizomycotina</taxon>
        <taxon>Sordariomycetes</taxon>
        <taxon>Sordariomycetidae</taxon>
        <taxon>Diaporthales</taxon>
        <taxon>Cytosporaceae</taxon>
        <taxon>Cytospora</taxon>
    </lineage>
</organism>